<dbReference type="KEGG" id="cai:Caci_6904"/>
<dbReference type="GO" id="GO:0015768">
    <property type="term" value="P:maltose transport"/>
    <property type="evidence" value="ECO:0007669"/>
    <property type="project" value="TreeGrafter"/>
</dbReference>
<gene>
    <name evidence="5" type="ordered locus">Caci_6904</name>
</gene>
<dbReference type="Proteomes" id="UP000000851">
    <property type="component" value="Chromosome"/>
</dbReference>
<dbReference type="InterPro" id="IPR006059">
    <property type="entry name" value="SBP"/>
</dbReference>
<keyword evidence="3 4" id="KW-0732">Signal</keyword>
<dbReference type="GO" id="GO:1901982">
    <property type="term" value="F:maltose binding"/>
    <property type="evidence" value="ECO:0007669"/>
    <property type="project" value="TreeGrafter"/>
</dbReference>
<reference evidence="5 6" key="1">
    <citation type="journal article" date="2009" name="Stand. Genomic Sci.">
        <title>Complete genome sequence of Catenulispora acidiphila type strain (ID 139908).</title>
        <authorList>
            <person name="Copeland A."/>
            <person name="Lapidus A."/>
            <person name="Glavina Del Rio T."/>
            <person name="Nolan M."/>
            <person name="Lucas S."/>
            <person name="Chen F."/>
            <person name="Tice H."/>
            <person name="Cheng J.F."/>
            <person name="Bruce D."/>
            <person name="Goodwin L."/>
            <person name="Pitluck S."/>
            <person name="Mikhailova N."/>
            <person name="Pati A."/>
            <person name="Ivanova N."/>
            <person name="Mavromatis K."/>
            <person name="Chen A."/>
            <person name="Palaniappan K."/>
            <person name="Chain P."/>
            <person name="Land M."/>
            <person name="Hauser L."/>
            <person name="Chang Y.J."/>
            <person name="Jeffries C.D."/>
            <person name="Chertkov O."/>
            <person name="Brettin T."/>
            <person name="Detter J.C."/>
            <person name="Han C."/>
            <person name="Ali Z."/>
            <person name="Tindall B.J."/>
            <person name="Goker M."/>
            <person name="Bristow J."/>
            <person name="Eisen J.A."/>
            <person name="Markowitz V."/>
            <person name="Hugenholtz P."/>
            <person name="Kyrpides N.C."/>
            <person name="Klenk H.P."/>
        </authorList>
    </citation>
    <scope>NUCLEOTIDE SEQUENCE [LARGE SCALE GENOMIC DNA]</scope>
    <source>
        <strain evidence="6">DSM 44928 / JCM 14897 / NBRC 102108 / NRRL B-24433 / ID139908</strain>
    </source>
</reference>
<dbReference type="SUPFAM" id="SSF53850">
    <property type="entry name" value="Periplasmic binding protein-like II"/>
    <property type="match status" value="1"/>
</dbReference>
<keyword evidence="6" id="KW-1185">Reference proteome</keyword>
<evidence type="ECO:0000256" key="4">
    <source>
        <dbReference type="SAM" id="SignalP"/>
    </source>
</evidence>
<dbReference type="GO" id="GO:0055052">
    <property type="term" value="C:ATP-binding cassette (ABC) transporter complex, substrate-binding subunit-containing"/>
    <property type="evidence" value="ECO:0007669"/>
    <property type="project" value="TreeGrafter"/>
</dbReference>
<evidence type="ECO:0000313" key="6">
    <source>
        <dbReference type="Proteomes" id="UP000000851"/>
    </source>
</evidence>
<dbReference type="EMBL" id="CP001700">
    <property type="protein sequence ID" value="ACU75741.1"/>
    <property type="molecule type" value="Genomic_DNA"/>
</dbReference>
<dbReference type="GO" id="GO:0042956">
    <property type="term" value="P:maltodextrin transmembrane transport"/>
    <property type="evidence" value="ECO:0007669"/>
    <property type="project" value="TreeGrafter"/>
</dbReference>
<sequence precursor="true">MKHSRWAATLVAAGIVAAGLSGCSSSSGGGSSDSLTVQDYYAEPQAGQMKAIYDSCASQLGVKINIVHVASNGLIAKVLQQVSSKTMPDVLMLDNPNVQQIAASGALAPLSQFGITGDGFAKGAVSAGSYNGKLYAVPPVLNSISLFYNKDILSQAGITPPKTWDELAADAKQLTKPGRYGFAFSAANTGEGTWTFLPFMWSNGGDETNIATPQTAQALQYLTGLVSSGSASKSVVNWTQADVNDQFIAGKAAMMINGPWQIPALDKAGVHWASVSIPTREAGQTVVSPLGGETFSVPNTGHSASMKKAAQFVSCLTNDQNEATKAANEDAVPSRTDAAAKFASSNPELASFVSIVADGRSRTAQLGAKWPATETAIYTAVQAAITGEASPQAALQQAQSQISK</sequence>
<dbReference type="InParanoid" id="C7Q3H6"/>
<feature type="chain" id="PRO_5039156237" evidence="4">
    <location>
        <begin position="19"/>
        <end position="404"/>
    </location>
</feature>
<dbReference type="eggNOG" id="COG2182">
    <property type="taxonomic scope" value="Bacteria"/>
</dbReference>
<dbReference type="HOGENOM" id="CLU_031285_10_1_11"/>
<dbReference type="Pfam" id="PF13416">
    <property type="entry name" value="SBP_bac_8"/>
    <property type="match status" value="1"/>
</dbReference>
<dbReference type="Gene3D" id="3.40.190.10">
    <property type="entry name" value="Periplasmic binding protein-like II"/>
    <property type="match status" value="2"/>
</dbReference>
<proteinExistence type="inferred from homology"/>
<name>C7Q3H6_CATAD</name>
<dbReference type="PANTHER" id="PTHR30061:SF50">
    <property type="entry name" value="MALTOSE_MALTODEXTRIN-BINDING PERIPLASMIC PROTEIN"/>
    <property type="match status" value="1"/>
</dbReference>
<dbReference type="CDD" id="cd13585">
    <property type="entry name" value="PBP2_TMBP_like"/>
    <property type="match status" value="1"/>
</dbReference>
<dbReference type="PANTHER" id="PTHR30061">
    <property type="entry name" value="MALTOSE-BINDING PERIPLASMIC PROTEIN"/>
    <property type="match status" value="1"/>
</dbReference>
<evidence type="ECO:0000256" key="3">
    <source>
        <dbReference type="ARBA" id="ARBA00022729"/>
    </source>
</evidence>
<dbReference type="PROSITE" id="PS51257">
    <property type="entry name" value="PROKAR_LIPOPROTEIN"/>
    <property type="match status" value="1"/>
</dbReference>
<evidence type="ECO:0000313" key="5">
    <source>
        <dbReference type="EMBL" id="ACU75741.1"/>
    </source>
</evidence>
<feature type="signal peptide" evidence="4">
    <location>
        <begin position="1"/>
        <end position="18"/>
    </location>
</feature>
<dbReference type="OrthoDB" id="9780991at2"/>
<evidence type="ECO:0000256" key="2">
    <source>
        <dbReference type="ARBA" id="ARBA00022448"/>
    </source>
</evidence>
<evidence type="ECO:0000256" key="1">
    <source>
        <dbReference type="ARBA" id="ARBA00008520"/>
    </source>
</evidence>
<protein>
    <submittedName>
        <fullName evidence="5">Extracellular solute-binding protein family 1</fullName>
    </submittedName>
</protein>
<accession>C7Q3H6</accession>
<organism evidence="5 6">
    <name type="scientific">Catenulispora acidiphila (strain DSM 44928 / JCM 14897 / NBRC 102108 / NRRL B-24433 / ID139908)</name>
    <dbReference type="NCBI Taxonomy" id="479433"/>
    <lineage>
        <taxon>Bacteria</taxon>
        <taxon>Bacillati</taxon>
        <taxon>Actinomycetota</taxon>
        <taxon>Actinomycetes</taxon>
        <taxon>Catenulisporales</taxon>
        <taxon>Catenulisporaceae</taxon>
        <taxon>Catenulispora</taxon>
    </lineage>
</organism>
<comment type="similarity">
    <text evidence="1">Belongs to the bacterial solute-binding protein 1 family.</text>
</comment>
<dbReference type="AlphaFoldDB" id="C7Q3H6"/>
<keyword evidence="2" id="KW-0813">Transport</keyword>
<dbReference type="STRING" id="479433.Caci_6904"/>
<dbReference type="RefSeq" id="WP_015795469.1">
    <property type="nucleotide sequence ID" value="NC_013131.1"/>
</dbReference>